<dbReference type="SUPFAM" id="SSF53383">
    <property type="entry name" value="PLP-dependent transferases"/>
    <property type="match status" value="1"/>
</dbReference>
<dbReference type="EMBL" id="AMGV01000003">
    <property type="protein sequence ID" value="KEF60174.1"/>
    <property type="molecule type" value="Genomic_DNA"/>
</dbReference>
<dbReference type="InterPro" id="IPR050859">
    <property type="entry name" value="Class-I_PLP-dep_aminotransf"/>
</dbReference>
<dbReference type="AlphaFoldDB" id="A0A072PJ76"/>
<dbReference type="InterPro" id="IPR015421">
    <property type="entry name" value="PyrdxlP-dep_Trfase_major"/>
</dbReference>
<dbReference type="Gene3D" id="3.40.640.10">
    <property type="entry name" value="Type I PLP-dependent aspartate aminotransferase-like (Major domain)"/>
    <property type="match status" value="1"/>
</dbReference>
<dbReference type="GO" id="GO:0030170">
    <property type="term" value="F:pyridoxal phosphate binding"/>
    <property type="evidence" value="ECO:0007669"/>
    <property type="project" value="InterPro"/>
</dbReference>
<dbReference type="InterPro" id="IPR004839">
    <property type="entry name" value="Aminotransferase_I/II_large"/>
</dbReference>
<gene>
    <name evidence="7" type="ORF">A1O9_05024</name>
</gene>
<evidence type="ECO:0000256" key="3">
    <source>
        <dbReference type="ARBA" id="ARBA00022576"/>
    </source>
</evidence>
<evidence type="ECO:0000256" key="2">
    <source>
        <dbReference type="ARBA" id="ARBA00007441"/>
    </source>
</evidence>
<dbReference type="HOGENOM" id="CLU_017584_0_5_1"/>
<organism evidence="7 8">
    <name type="scientific">Exophiala aquamarina CBS 119918</name>
    <dbReference type="NCBI Taxonomy" id="1182545"/>
    <lineage>
        <taxon>Eukaryota</taxon>
        <taxon>Fungi</taxon>
        <taxon>Dikarya</taxon>
        <taxon>Ascomycota</taxon>
        <taxon>Pezizomycotina</taxon>
        <taxon>Eurotiomycetes</taxon>
        <taxon>Chaetothyriomycetidae</taxon>
        <taxon>Chaetothyriales</taxon>
        <taxon>Herpotrichiellaceae</taxon>
        <taxon>Exophiala</taxon>
    </lineage>
</organism>
<reference evidence="7 8" key="1">
    <citation type="submission" date="2013-03" db="EMBL/GenBank/DDBJ databases">
        <title>The Genome Sequence of Exophiala aquamarina CBS 119918.</title>
        <authorList>
            <consortium name="The Broad Institute Genomics Platform"/>
            <person name="Cuomo C."/>
            <person name="de Hoog S."/>
            <person name="Gorbushina A."/>
            <person name="Walker B."/>
            <person name="Young S.K."/>
            <person name="Zeng Q."/>
            <person name="Gargeya S."/>
            <person name="Fitzgerald M."/>
            <person name="Haas B."/>
            <person name="Abouelleil A."/>
            <person name="Allen A.W."/>
            <person name="Alvarado L."/>
            <person name="Arachchi H.M."/>
            <person name="Berlin A.M."/>
            <person name="Chapman S.B."/>
            <person name="Gainer-Dewar J."/>
            <person name="Goldberg J."/>
            <person name="Griggs A."/>
            <person name="Gujja S."/>
            <person name="Hansen M."/>
            <person name="Howarth C."/>
            <person name="Imamovic A."/>
            <person name="Ireland A."/>
            <person name="Larimer J."/>
            <person name="McCowan C."/>
            <person name="Murphy C."/>
            <person name="Pearson M."/>
            <person name="Poon T.W."/>
            <person name="Priest M."/>
            <person name="Roberts A."/>
            <person name="Saif S."/>
            <person name="Shea T."/>
            <person name="Sisk P."/>
            <person name="Sykes S."/>
            <person name="Wortman J."/>
            <person name="Nusbaum C."/>
            <person name="Birren B."/>
        </authorList>
    </citation>
    <scope>NUCLEOTIDE SEQUENCE [LARGE SCALE GENOMIC DNA]</scope>
    <source>
        <strain evidence="7 8">CBS 119918</strain>
    </source>
</reference>
<dbReference type="GO" id="GO:1901605">
    <property type="term" value="P:alpha-amino acid metabolic process"/>
    <property type="evidence" value="ECO:0007669"/>
    <property type="project" value="TreeGrafter"/>
</dbReference>
<dbReference type="RefSeq" id="XP_013262764.1">
    <property type="nucleotide sequence ID" value="XM_013407310.1"/>
</dbReference>
<dbReference type="STRING" id="1182545.A0A072PJ76"/>
<keyword evidence="3" id="KW-0032">Aminotransferase</keyword>
<name>A0A072PJ76_9EURO</name>
<dbReference type="VEuPathDB" id="FungiDB:A1O9_05024"/>
<evidence type="ECO:0000256" key="1">
    <source>
        <dbReference type="ARBA" id="ARBA00001933"/>
    </source>
</evidence>
<evidence type="ECO:0000313" key="7">
    <source>
        <dbReference type="EMBL" id="KEF60174.1"/>
    </source>
</evidence>
<dbReference type="PANTHER" id="PTHR42790">
    <property type="entry name" value="AMINOTRANSFERASE"/>
    <property type="match status" value="1"/>
</dbReference>
<comment type="cofactor">
    <cofactor evidence="1">
        <name>pyridoxal 5'-phosphate</name>
        <dbReference type="ChEBI" id="CHEBI:597326"/>
    </cofactor>
</comment>
<dbReference type="GeneID" id="25279951"/>
<comment type="similarity">
    <text evidence="2">Belongs to the class-I pyridoxal-phosphate-dependent aminotransferase family.</text>
</comment>
<dbReference type="CDD" id="cd00609">
    <property type="entry name" value="AAT_like"/>
    <property type="match status" value="1"/>
</dbReference>
<protein>
    <recommendedName>
        <fullName evidence="6">Aminotransferase class I/classII large domain-containing protein</fullName>
    </recommendedName>
</protein>
<feature type="domain" description="Aminotransferase class I/classII large" evidence="6">
    <location>
        <begin position="36"/>
        <end position="430"/>
    </location>
</feature>
<comment type="caution">
    <text evidence="7">The sequence shown here is derived from an EMBL/GenBank/DDBJ whole genome shotgun (WGS) entry which is preliminary data.</text>
</comment>
<keyword evidence="5" id="KW-0663">Pyridoxal phosphate</keyword>
<proteinExistence type="inferred from homology"/>
<dbReference type="Pfam" id="PF00155">
    <property type="entry name" value="Aminotran_1_2"/>
    <property type="match status" value="1"/>
</dbReference>
<keyword evidence="4" id="KW-0808">Transferase</keyword>
<sequence length="509" mass="57421">MHPDIQLIRQYAFEFSRSSPGTSSIRKIDLDTALQYGSAQGYPPLYAWLLKLSNSVYHPNIPYQGGADILINGGSADGLSKIYELLFNNYDGDLNDVRDREGLIVEEFVYSPPITQIRHRGVNIVPIRMDSQGMLAYGAGGLSEVLQNWDSARGKRPHALYIIPTGQNPTSGVLSFQRRRDIYQICSQFDLILIEDDPYWNLYYPSSGTTGRGVNSKNMFPEDSNHNYSTQSLGGQSTGFRFLDEIIPSFLSIDLDGRVIRLDSFSKTIAPGCRLGWITAQPSICEQLFRITDGTTQQPSGFTQAIVAQLLGEFGNTDPTVVDAAKSSNGWGLAGWVRWLEGLRSIYERRMTKMATVFEDNRFAGFETGETEMFTFSWPKGGMFIWVQVNISNHPLFSSIDPKRLMFALWIHCTQHPYLVLTNPGGDFAANEAVKEEKGYLFLRFCFAAVEEDLLEVKSRSFVEACRKFWSLSYVKDIDFILREEDALNGMRKSSSDAAELDREVIETW</sequence>
<evidence type="ECO:0000256" key="5">
    <source>
        <dbReference type="ARBA" id="ARBA00022898"/>
    </source>
</evidence>
<dbReference type="OrthoDB" id="691673at2759"/>
<dbReference type="PANTHER" id="PTHR42790:SF1">
    <property type="entry name" value="AROMATIC AMINO ACID AMINOTRANSFERASE, HYPOTHETICAL (EUROFUNG)"/>
    <property type="match status" value="1"/>
</dbReference>
<accession>A0A072PJ76</accession>
<dbReference type="Proteomes" id="UP000027920">
    <property type="component" value="Unassembled WGS sequence"/>
</dbReference>
<dbReference type="GO" id="GO:0008483">
    <property type="term" value="F:transaminase activity"/>
    <property type="evidence" value="ECO:0007669"/>
    <property type="project" value="UniProtKB-KW"/>
</dbReference>
<dbReference type="InterPro" id="IPR015424">
    <property type="entry name" value="PyrdxlP-dep_Trfase"/>
</dbReference>
<evidence type="ECO:0000259" key="6">
    <source>
        <dbReference type="Pfam" id="PF00155"/>
    </source>
</evidence>
<keyword evidence="8" id="KW-1185">Reference proteome</keyword>
<evidence type="ECO:0000313" key="8">
    <source>
        <dbReference type="Proteomes" id="UP000027920"/>
    </source>
</evidence>
<evidence type="ECO:0000256" key="4">
    <source>
        <dbReference type="ARBA" id="ARBA00022679"/>
    </source>
</evidence>